<keyword evidence="3" id="KW-1185">Reference proteome</keyword>
<dbReference type="AlphaFoldDB" id="A0A235ELQ2"/>
<organism evidence="2 3">
    <name type="scientific">Acidovorax kalamii</name>
    <dbReference type="NCBI Taxonomy" id="2004485"/>
    <lineage>
        <taxon>Bacteria</taxon>
        <taxon>Pseudomonadati</taxon>
        <taxon>Pseudomonadota</taxon>
        <taxon>Betaproteobacteria</taxon>
        <taxon>Burkholderiales</taxon>
        <taxon>Comamonadaceae</taxon>
        <taxon>Acidovorax</taxon>
    </lineage>
</organism>
<proteinExistence type="predicted"/>
<evidence type="ECO:0000313" key="3">
    <source>
        <dbReference type="Proteomes" id="UP000215441"/>
    </source>
</evidence>
<dbReference type="EMBL" id="NOIG01000008">
    <property type="protein sequence ID" value="OYD49954.1"/>
    <property type="molecule type" value="Genomic_DNA"/>
</dbReference>
<protein>
    <submittedName>
        <fullName evidence="2">Uncharacterized protein</fullName>
    </submittedName>
</protein>
<evidence type="ECO:0000256" key="1">
    <source>
        <dbReference type="SAM" id="MobiDB-lite"/>
    </source>
</evidence>
<dbReference type="Proteomes" id="UP000215441">
    <property type="component" value="Unassembled WGS sequence"/>
</dbReference>
<reference evidence="2 3" key="1">
    <citation type="submission" date="2017-07" db="EMBL/GenBank/DDBJ databases">
        <title>Acidovorax KNDSW TSA 6 genome sequence and assembly.</title>
        <authorList>
            <person name="Mayilraj S."/>
        </authorList>
    </citation>
    <scope>NUCLEOTIDE SEQUENCE [LARGE SCALE GENOMIC DNA]</scope>
    <source>
        <strain evidence="2 3">KNDSW-TSA6</strain>
    </source>
</reference>
<evidence type="ECO:0000313" key="2">
    <source>
        <dbReference type="EMBL" id="OYD49954.1"/>
    </source>
</evidence>
<sequence length="152" mass="16667">MCVPVDRSVGLPADMEPYRAAVRICAIAQQPPSKAVPVAASVRLLSVFTDDYYKTLPADAPWRDFPLPMLVDATGRCLGRIPHLFPVDPPQELTISAGRWQRGVPHELRLKVQSPAVGGDSTLPSLHWNPRKGTYTPKNTNPSQDKTSCPQT</sequence>
<gene>
    <name evidence="2" type="ORF">CBY09_13505</name>
</gene>
<feature type="compositionally biased region" description="Polar residues" evidence="1">
    <location>
        <begin position="136"/>
        <end position="152"/>
    </location>
</feature>
<accession>A0A235ELQ2</accession>
<name>A0A235ELQ2_9BURK</name>
<feature type="region of interest" description="Disordered" evidence="1">
    <location>
        <begin position="113"/>
        <end position="152"/>
    </location>
</feature>
<comment type="caution">
    <text evidence="2">The sequence shown here is derived from an EMBL/GenBank/DDBJ whole genome shotgun (WGS) entry which is preliminary data.</text>
</comment>